<evidence type="ECO:0000259" key="1">
    <source>
        <dbReference type="PROSITE" id="PS50822"/>
    </source>
</evidence>
<dbReference type="AlphaFoldDB" id="K4A082"/>
<keyword evidence="4" id="KW-1185">Reference proteome</keyword>
<dbReference type="EMBL" id="CM003529">
    <property type="protein sequence ID" value="RCV12985.1"/>
    <property type="molecule type" value="Genomic_DNA"/>
</dbReference>
<dbReference type="GO" id="GO:0003676">
    <property type="term" value="F:nucleic acid binding"/>
    <property type="evidence" value="ECO:0007669"/>
    <property type="project" value="InterPro"/>
</dbReference>
<dbReference type="SMART" id="SM00950">
    <property type="entry name" value="Piwi"/>
    <property type="match status" value="1"/>
</dbReference>
<dbReference type="InterPro" id="IPR012337">
    <property type="entry name" value="RNaseH-like_sf"/>
</dbReference>
<dbReference type="HOGENOM" id="CLU_853653_0_0_1"/>
<dbReference type="EnsemblPlants" id="KQL25741">
    <property type="protein sequence ID" value="KQL25741"/>
    <property type="gene ID" value="SETIT_032269mg"/>
</dbReference>
<sequence length="326" mass="36270">MGIRVVSPLLDRGISVTLSSPSMVVRSSTPRRSACTGCGRSWQAISACTSCGRSWQAALRTSQSRRRRAAGCSIASVRSPLVQNLGITFSYWHEVVKYNSVVRAQGHREEIVSGLEEIVTELLDAFGKVSNMKPQQLIFYSEGQFRQILEKEIPEIEKAWKSLYNNEKPQITCNALQKSHHRRLFPNSNKCTVIDREMCQPTEFDFFLCSHPATKGPSRPVQYLVLRDDNNFTADELQSLTNNLCYTYASSTQSVLIGMSFFSQFGSFFLLKHGFTHKLAQRARLYLAQGSNAAAAASSGGATAPAGGAKQLPEIKDELKRSMFYC</sequence>
<dbReference type="OrthoDB" id="10252740at2759"/>
<dbReference type="PROSITE" id="PS50822">
    <property type="entry name" value="PIWI"/>
    <property type="match status" value="1"/>
</dbReference>
<protein>
    <recommendedName>
        <fullName evidence="1">Piwi domain-containing protein</fullName>
    </recommendedName>
</protein>
<gene>
    <name evidence="2" type="ORF">SETIT_2G310700v2</name>
</gene>
<dbReference type="Pfam" id="PF02171">
    <property type="entry name" value="Piwi"/>
    <property type="match status" value="1"/>
</dbReference>
<dbReference type="Proteomes" id="UP000004995">
    <property type="component" value="Unassembled WGS sequence"/>
</dbReference>
<evidence type="ECO:0000313" key="4">
    <source>
        <dbReference type="Proteomes" id="UP000004995"/>
    </source>
</evidence>
<organism evidence="2">
    <name type="scientific">Setaria italica</name>
    <name type="common">Foxtail millet</name>
    <name type="synonym">Panicum italicum</name>
    <dbReference type="NCBI Taxonomy" id="4555"/>
    <lineage>
        <taxon>Eukaryota</taxon>
        <taxon>Viridiplantae</taxon>
        <taxon>Streptophyta</taxon>
        <taxon>Embryophyta</taxon>
        <taxon>Tracheophyta</taxon>
        <taxon>Spermatophyta</taxon>
        <taxon>Magnoliopsida</taxon>
        <taxon>Liliopsida</taxon>
        <taxon>Poales</taxon>
        <taxon>Poaceae</taxon>
        <taxon>PACMAD clade</taxon>
        <taxon>Panicoideae</taxon>
        <taxon>Panicodae</taxon>
        <taxon>Paniceae</taxon>
        <taxon>Cenchrinae</taxon>
        <taxon>Setaria</taxon>
    </lineage>
</organism>
<dbReference type="STRING" id="4555.K4A082"/>
<accession>K4A082</accession>
<proteinExistence type="predicted"/>
<dbReference type="PANTHER" id="PTHR22891">
    <property type="entry name" value="EUKARYOTIC TRANSLATION INITIATION FACTOR 2C"/>
    <property type="match status" value="1"/>
</dbReference>
<evidence type="ECO:0000313" key="2">
    <source>
        <dbReference type="EMBL" id="RCV12985.1"/>
    </source>
</evidence>
<dbReference type="EMBL" id="AGNK02001248">
    <property type="status" value="NOT_ANNOTATED_CDS"/>
    <property type="molecule type" value="Genomic_DNA"/>
</dbReference>
<dbReference type="Gene3D" id="3.30.420.10">
    <property type="entry name" value="Ribonuclease H-like superfamily/Ribonuclease H"/>
    <property type="match status" value="1"/>
</dbReference>
<name>K4A082_SETIT</name>
<reference evidence="2 4" key="1">
    <citation type="journal article" date="2012" name="Nat. Biotechnol.">
        <title>Reference genome sequence of the model plant Setaria.</title>
        <authorList>
            <person name="Bennetzen J.L."/>
            <person name="Schmutz J."/>
            <person name="Wang H."/>
            <person name="Percifield R."/>
            <person name="Hawkins J."/>
            <person name="Pontaroli A.C."/>
            <person name="Estep M."/>
            <person name="Feng L."/>
            <person name="Vaughn J.N."/>
            <person name="Grimwood J."/>
            <person name="Jenkins J."/>
            <person name="Barry K."/>
            <person name="Lindquist E."/>
            <person name="Hellsten U."/>
            <person name="Deshpande S."/>
            <person name="Wang X."/>
            <person name="Wu X."/>
            <person name="Mitros T."/>
            <person name="Triplett J."/>
            <person name="Yang X."/>
            <person name="Ye C.Y."/>
            <person name="Mauro-Herrera M."/>
            <person name="Wang L."/>
            <person name="Li P."/>
            <person name="Sharma M."/>
            <person name="Sharma R."/>
            <person name="Ronald P.C."/>
            <person name="Panaud O."/>
            <person name="Kellogg E.A."/>
            <person name="Brutnell T.P."/>
            <person name="Doust A.N."/>
            <person name="Tuskan G.A."/>
            <person name="Rokhsar D."/>
            <person name="Devos K.M."/>
        </authorList>
    </citation>
    <scope>NUCLEOTIDE SEQUENCE [LARGE SCALE GENOMIC DNA]</scope>
    <source>
        <strain evidence="4">cv. Yugu1</strain>
        <strain evidence="2">Yugu1</strain>
    </source>
</reference>
<dbReference type="Gramene" id="KQL25741">
    <property type="protein sequence ID" value="KQL25741"/>
    <property type="gene ID" value="SETIT_032269mg"/>
</dbReference>
<reference evidence="3" key="3">
    <citation type="submission" date="2018-08" db="UniProtKB">
        <authorList>
            <consortium name="EnsemblPlants"/>
        </authorList>
    </citation>
    <scope>IDENTIFICATION</scope>
    <source>
        <strain evidence="3">Yugu1</strain>
    </source>
</reference>
<dbReference type="eggNOG" id="KOG1041">
    <property type="taxonomic scope" value="Eukaryota"/>
</dbReference>
<reference evidence="2" key="2">
    <citation type="submission" date="2015-07" db="EMBL/GenBank/DDBJ databases">
        <authorList>
            <person name="Noorani M."/>
        </authorList>
    </citation>
    <scope>NUCLEOTIDE SEQUENCE</scope>
    <source>
        <strain evidence="2">Yugu1</strain>
    </source>
</reference>
<dbReference type="SUPFAM" id="SSF53098">
    <property type="entry name" value="Ribonuclease H-like"/>
    <property type="match status" value="1"/>
</dbReference>
<dbReference type="InterPro" id="IPR036397">
    <property type="entry name" value="RNaseH_sf"/>
</dbReference>
<dbReference type="InterPro" id="IPR003165">
    <property type="entry name" value="Piwi"/>
</dbReference>
<feature type="domain" description="Piwi" evidence="1">
    <location>
        <begin position="97"/>
        <end position="257"/>
    </location>
</feature>
<evidence type="ECO:0000313" key="3">
    <source>
        <dbReference type="EnsemblPlants" id="KQL25741"/>
    </source>
</evidence>